<dbReference type="Pfam" id="PF00990">
    <property type="entry name" value="GGDEF"/>
    <property type="match status" value="1"/>
</dbReference>
<accession>A0A3N9TEF5</accession>
<dbReference type="SMART" id="SM00267">
    <property type="entry name" value="GGDEF"/>
    <property type="match status" value="1"/>
</dbReference>
<dbReference type="SUPFAM" id="SSF55073">
    <property type="entry name" value="Nucleotide cyclase"/>
    <property type="match status" value="1"/>
</dbReference>
<dbReference type="InterPro" id="IPR043128">
    <property type="entry name" value="Rev_trsase/Diguanyl_cyclase"/>
</dbReference>
<comment type="caution">
    <text evidence="5">The sequence shown here is derived from an EMBL/GenBank/DDBJ whole genome shotgun (WGS) entry which is preliminary data.</text>
</comment>
<dbReference type="PROSITE" id="PS50887">
    <property type="entry name" value="GGDEF"/>
    <property type="match status" value="1"/>
</dbReference>
<dbReference type="InterPro" id="IPR050469">
    <property type="entry name" value="Diguanylate_Cyclase"/>
</dbReference>
<dbReference type="GO" id="GO:0052621">
    <property type="term" value="F:diguanylate cyclase activity"/>
    <property type="evidence" value="ECO:0007669"/>
    <property type="project" value="UniProtKB-EC"/>
</dbReference>
<keyword evidence="6" id="KW-1185">Reference proteome</keyword>
<proteinExistence type="predicted"/>
<dbReference type="Gene3D" id="3.30.450.20">
    <property type="entry name" value="PAS domain"/>
    <property type="match status" value="1"/>
</dbReference>
<dbReference type="GO" id="GO:0005886">
    <property type="term" value="C:plasma membrane"/>
    <property type="evidence" value="ECO:0007669"/>
    <property type="project" value="TreeGrafter"/>
</dbReference>
<comment type="catalytic activity">
    <reaction evidence="3">
        <text>2 GTP = 3',3'-c-di-GMP + 2 diphosphate</text>
        <dbReference type="Rhea" id="RHEA:24898"/>
        <dbReference type="ChEBI" id="CHEBI:33019"/>
        <dbReference type="ChEBI" id="CHEBI:37565"/>
        <dbReference type="ChEBI" id="CHEBI:58805"/>
        <dbReference type="EC" id="2.7.7.65"/>
    </reaction>
</comment>
<name>A0A3N9TEF5_9VIBR</name>
<comment type="cofactor">
    <cofactor evidence="1">
        <name>Mg(2+)</name>
        <dbReference type="ChEBI" id="CHEBI:18420"/>
    </cofactor>
</comment>
<dbReference type="OrthoDB" id="9812260at2"/>
<gene>
    <name evidence="5" type="ORF">EES38_15300</name>
</gene>
<dbReference type="NCBIfam" id="TIGR00254">
    <property type="entry name" value="GGDEF"/>
    <property type="match status" value="1"/>
</dbReference>
<evidence type="ECO:0000256" key="1">
    <source>
        <dbReference type="ARBA" id="ARBA00001946"/>
    </source>
</evidence>
<dbReference type="EC" id="2.7.7.65" evidence="2"/>
<evidence type="ECO:0000259" key="4">
    <source>
        <dbReference type="PROSITE" id="PS50887"/>
    </source>
</evidence>
<dbReference type="InterPro" id="IPR035965">
    <property type="entry name" value="PAS-like_dom_sf"/>
</dbReference>
<evidence type="ECO:0000313" key="5">
    <source>
        <dbReference type="EMBL" id="RQW62083.1"/>
    </source>
</evidence>
<dbReference type="InterPro" id="IPR000160">
    <property type="entry name" value="GGDEF_dom"/>
</dbReference>
<organism evidence="5 6">
    <name type="scientific">Vibrio viridaestus</name>
    <dbReference type="NCBI Taxonomy" id="2487322"/>
    <lineage>
        <taxon>Bacteria</taxon>
        <taxon>Pseudomonadati</taxon>
        <taxon>Pseudomonadota</taxon>
        <taxon>Gammaproteobacteria</taxon>
        <taxon>Vibrionales</taxon>
        <taxon>Vibrionaceae</taxon>
        <taxon>Vibrio</taxon>
    </lineage>
</organism>
<dbReference type="PANTHER" id="PTHR45138:SF9">
    <property type="entry name" value="DIGUANYLATE CYCLASE DGCM-RELATED"/>
    <property type="match status" value="1"/>
</dbReference>
<dbReference type="AlphaFoldDB" id="A0A3N9TEF5"/>
<evidence type="ECO:0000313" key="6">
    <source>
        <dbReference type="Proteomes" id="UP000281112"/>
    </source>
</evidence>
<dbReference type="Proteomes" id="UP000281112">
    <property type="component" value="Unassembled WGS sequence"/>
</dbReference>
<dbReference type="SUPFAM" id="SSF55785">
    <property type="entry name" value="PYP-like sensor domain (PAS domain)"/>
    <property type="match status" value="1"/>
</dbReference>
<protein>
    <recommendedName>
        <fullName evidence="2">diguanylate cyclase</fullName>
        <ecNumber evidence="2">2.7.7.65</ecNumber>
    </recommendedName>
</protein>
<dbReference type="PANTHER" id="PTHR45138">
    <property type="entry name" value="REGULATORY COMPONENTS OF SENSORY TRANSDUCTION SYSTEM"/>
    <property type="match status" value="1"/>
</dbReference>
<dbReference type="FunFam" id="3.30.70.270:FF:000001">
    <property type="entry name" value="Diguanylate cyclase domain protein"/>
    <property type="match status" value="1"/>
</dbReference>
<dbReference type="CDD" id="cd01949">
    <property type="entry name" value="GGDEF"/>
    <property type="match status" value="1"/>
</dbReference>
<dbReference type="GO" id="GO:0043709">
    <property type="term" value="P:cell adhesion involved in single-species biofilm formation"/>
    <property type="evidence" value="ECO:0007669"/>
    <property type="project" value="TreeGrafter"/>
</dbReference>
<dbReference type="RefSeq" id="WP_124938078.1">
    <property type="nucleotide sequence ID" value="NZ_RJVQ01000007.1"/>
</dbReference>
<feature type="domain" description="GGDEF" evidence="4">
    <location>
        <begin position="170"/>
        <end position="304"/>
    </location>
</feature>
<dbReference type="Gene3D" id="3.30.70.270">
    <property type="match status" value="1"/>
</dbReference>
<dbReference type="InterPro" id="IPR029787">
    <property type="entry name" value="Nucleotide_cyclase"/>
</dbReference>
<dbReference type="EMBL" id="RJVQ01000007">
    <property type="protein sequence ID" value="RQW62083.1"/>
    <property type="molecule type" value="Genomic_DNA"/>
</dbReference>
<evidence type="ECO:0000256" key="3">
    <source>
        <dbReference type="ARBA" id="ARBA00034247"/>
    </source>
</evidence>
<dbReference type="GO" id="GO:1902201">
    <property type="term" value="P:negative regulation of bacterial-type flagellum-dependent cell motility"/>
    <property type="evidence" value="ECO:0007669"/>
    <property type="project" value="TreeGrafter"/>
</dbReference>
<evidence type="ECO:0000256" key="2">
    <source>
        <dbReference type="ARBA" id="ARBA00012528"/>
    </source>
</evidence>
<sequence length="304" mass="34940">MENSNGFLKLVLDTMDEHVVVIDKHGAIKFINQSWHEFGEKNNCSFSRASWKKENYLEECDKAKCQGDGFGAQAANGIRQVINEELVKFTMEYPCHSSDCERWFVMKVTPFFYEEERYFVICHQDITERKLAEEASIALARTDDLTGVANRRTLDEFLETEWKRSLRHQNPIPISIVDIDHFKRINDKYGHQTGDDCLRLIAHALKKYASRAGDICARYGGDEFVLVWSGISYRESKALCKRILEAIDELILPQVMVENEEKITVSIGLACSTPTFNGVFTDLITLADAKLYEAKEQGRNRVQY</sequence>
<reference evidence="5 6" key="1">
    <citation type="submission" date="2018-11" db="EMBL/GenBank/DDBJ databases">
        <title>Vibrio LJC006 sp. nov., isolated from seawater during the bloom of the enteromorpha.</title>
        <authorList>
            <person name="Liang J."/>
        </authorList>
    </citation>
    <scope>NUCLEOTIDE SEQUENCE [LARGE SCALE GENOMIC DNA]</scope>
    <source>
        <strain evidence="5 6">LJC006</strain>
    </source>
</reference>